<dbReference type="GO" id="GO:0004622">
    <property type="term" value="F:phosphatidylcholine lysophospholipase activity"/>
    <property type="evidence" value="ECO:0007669"/>
    <property type="project" value="TreeGrafter"/>
</dbReference>
<name>A0A940P198_9ENTE</name>
<dbReference type="SUPFAM" id="SSF52266">
    <property type="entry name" value="SGNH hydrolase"/>
    <property type="match status" value="1"/>
</dbReference>
<dbReference type="Gene3D" id="3.40.50.1110">
    <property type="entry name" value="SGNH hydrolase"/>
    <property type="match status" value="1"/>
</dbReference>
<sequence>MTLHPEDHILFFGDSITDNDRNRQLSEDLGGGYPLYVASYLEHRYPDFDLRFSNRGIGGNRINDLLERLTTDCLALKPDVVSILIGVNDTWHTLGEPGFGGETIGPTFEEQYRKLLTDITASGITRIVLMEPFLLPYPADRYEWRSDLDQRLQVVRKMAVEFNCLFVPLDGRLNQLGITHSFQHYTGEDGVHPTRAGHVEIAKAWLEAVDN</sequence>
<comment type="caution">
    <text evidence="2">The sequence shown here is derived from an EMBL/GenBank/DDBJ whole genome shotgun (WGS) entry which is preliminary data.</text>
</comment>
<dbReference type="InterPro" id="IPR051532">
    <property type="entry name" value="Ester_Hydrolysis_Enzymes"/>
</dbReference>
<dbReference type="Pfam" id="PF13472">
    <property type="entry name" value="Lipase_GDSL_2"/>
    <property type="match status" value="1"/>
</dbReference>
<dbReference type="PANTHER" id="PTHR30383:SF5">
    <property type="entry name" value="SGNH HYDROLASE-TYPE ESTERASE DOMAIN-CONTAINING PROTEIN"/>
    <property type="match status" value="1"/>
</dbReference>
<organism evidence="2 3">
    <name type="scientific">Vagococcus allomyrinae</name>
    <dbReference type="NCBI Taxonomy" id="2794353"/>
    <lineage>
        <taxon>Bacteria</taxon>
        <taxon>Bacillati</taxon>
        <taxon>Bacillota</taxon>
        <taxon>Bacilli</taxon>
        <taxon>Lactobacillales</taxon>
        <taxon>Enterococcaceae</taxon>
        <taxon>Vagococcus</taxon>
    </lineage>
</organism>
<keyword evidence="2" id="KW-0378">Hydrolase</keyword>
<dbReference type="PANTHER" id="PTHR30383">
    <property type="entry name" value="THIOESTERASE 1/PROTEASE 1/LYSOPHOSPHOLIPASE L1"/>
    <property type="match status" value="1"/>
</dbReference>
<feature type="domain" description="SGNH hydrolase-type esterase" evidence="1">
    <location>
        <begin position="11"/>
        <end position="198"/>
    </location>
</feature>
<evidence type="ECO:0000259" key="1">
    <source>
        <dbReference type="Pfam" id="PF13472"/>
    </source>
</evidence>
<protein>
    <submittedName>
        <fullName evidence="2">SGNH/GDSL hydrolase family protein</fullName>
    </submittedName>
</protein>
<reference evidence="2" key="1">
    <citation type="submission" date="2020-12" db="EMBL/GenBank/DDBJ databases">
        <title>Vagococcus allomyrinae sp. nov. and Enterococcus lavae sp. nov., isolated from the larvae of Allomyrina dichotoma.</title>
        <authorList>
            <person name="Lee S.D."/>
        </authorList>
    </citation>
    <scope>NUCLEOTIDE SEQUENCE</scope>
    <source>
        <strain evidence="2">BWB3-3</strain>
    </source>
</reference>
<gene>
    <name evidence="2" type="ORF">I6N95_01245</name>
</gene>
<dbReference type="InterPro" id="IPR036514">
    <property type="entry name" value="SGNH_hydro_sf"/>
</dbReference>
<evidence type="ECO:0000313" key="2">
    <source>
        <dbReference type="EMBL" id="MBP1039622.1"/>
    </source>
</evidence>
<dbReference type="InterPro" id="IPR013830">
    <property type="entry name" value="SGNH_hydro"/>
</dbReference>
<dbReference type="AlphaFoldDB" id="A0A940P198"/>
<dbReference type="CDD" id="cd01834">
    <property type="entry name" value="SGNH_hydrolase_like_2"/>
    <property type="match status" value="1"/>
</dbReference>
<dbReference type="RefSeq" id="WP_209524518.1">
    <property type="nucleotide sequence ID" value="NZ_JAEEGA010000001.1"/>
</dbReference>
<keyword evidence="3" id="KW-1185">Reference proteome</keyword>
<accession>A0A940P198</accession>
<proteinExistence type="predicted"/>
<dbReference type="EMBL" id="JAEEGA010000001">
    <property type="protein sequence ID" value="MBP1039622.1"/>
    <property type="molecule type" value="Genomic_DNA"/>
</dbReference>
<dbReference type="Proteomes" id="UP000674938">
    <property type="component" value="Unassembled WGS sequence"/>
</dbReference>
<evidence type="ECO:0000313" key="3">
    <source>
        <dbReference type="Proteomes" id="UP000674938"/>
    </source>
</evidence>